<evidence type="ECO:0000259" key="9">
    <source>
        <dbReference type="PROSITE" id="PS50928"/>
    </source>
</evidence>
<dbReference type="PANTHER" id="PTHR43470:SF3">
    <property type="entry name" value="PHOSPHATE TRANSPORT SYSTEM PERMEASE PROTEIN PSTA-RELATED"/>
    <property type="match status" value="1"/>
</dbReference>
<dbReference type="InterPro" id="IPR000515">
    <property type="entry name" value="MetI-like"/>
</dbReference>
<dbReference type="GO" id="GO:0035435">
    <property type="term" value="P:phosphate ion transmembrane transport"/>
    <property type="evidence" value="ECO:0007669"/>
    <property type="project" value="InterPro"/>
</dbReference>
<dbReference type="PANTHER" id="PTHR43470">
    <property type="entry name" value="PHOSPHATE TRANSPORT SYSTEM PERMEASE PROTEIN PSTA-RELATED"/>
    <property type="match status" value="1"/>
</dbReference>
<dbReference type="Gene3D" id="1.10.3720.10">
    <property type="entry name" value="MetI-like"/>
    <property type="match status" value="1"/>
</dbReference>
<evidence type="ECO:0000256" key="3">
    <source>
        <dbReference type="ARBA" id="ARBA00022448"/>
    </source>
</evidence>
<dbReference type="SUPFAM" id="SSF161098">
    <property type="entry name" value="MetI-like"/>
    <property type="match status" value="1"/>
</dbReference>
<reference evidence="10" key="1">
    <citation type="submission" date="2020-10" db="EMBL/GenBank/DDBJ databases">
        <authorList>
            <person name="Gilroy R."/>
        </authorList>
    </citation>
    <scope>NUCLEOTIDE SEQUENCE</scope>
    <source>
        <strain evidence="10">ChiSjej4B22-8148</strain>
    </source>
</reference>
<dbReference type="NCBIfam" id="TIGR00974">
    <property type="entry name" value="3a0107s02c"/>
    <property type="match status" value="1"/>
</dbReference>
<comment type="similarity">
    <text evidence="2 8">Belongs to the binding-protein-dependent transport system permease family. CysTW subfamily.</text>
</comment>
<evidence type="ECO:0000256" key="1">
    <source>
        <dbReference type="ARBA" id="ARBA00004651"/>
    </source>
</evidence>
<feature type="transmembrane region" description="Helical" evidence="8">
    <location>
        <begin position="99"/>
        <end position="126"/>
    </location>
</feature>
<keyword evidence="7 8" id="KW-0472">Membrane</keyword>
<dbReference type="AlphaFoldDB" id="A0A9D1DAU7"/>
<feature type="transmembrane region" description="Helical" evidence="8">
    <location>
        <begin position="285"/>
        <end position="307"/>
    </location>
</feature>
<evidence type="ECO:0000256" key="6">
    <source>
        <dbReference type="ARBA" id="ARBA00022989"/>
    </source>
</evidence>
<reference evidence="10" key="2">
    <citation type="journal article" date="2021" name="PeerJ">
        <title>Extensive microbial diversity within the chicken gut microbiome revealed by metagenomics and culture.</title>
        <authorList>
            <person name="Gilroy R."/>
            <person name="Ravi A."/>
            <person name="Getino M."/>
            <person name="Pursley I."/>
            <person name="Horton D.L."/>
            <person name="Alikhan N.F."/>
            <person name="Baker D."/>
            <person name="Gharbi K."/>
            <person name="Hall N."/>
            <person name="Watson M."/>
            <person name="Adriaenssens E.M."/>
            <person name="Foster-Nyarko E."/>
            <person name="Jarju S."/>
            <person name="Secka A."/>
            <person name="Antonio M."/>
            <person name="Oren A."/>
            <person name="Chaudhuri R.R."/>
            <person name="La Ragione R."/>
            <person name="Hildebrand F."/>
            <person name="Pallen M.J."/>
        </authorList>
    </citation>
    <scope>NUCLEOTIDE SEQUENCE</scope>
    <source>
        <strain evidence="10">ChiSjej4B22-8148</strain>
    </source>
</reference>
<keyword evidence="5 8" id="KW-0812">Transmembrane</keyword>
<evidence type="ECO:0000256" key="5">
    <source>
        <dbReference type="ARBA" id="ARBA00022692"/>
    </source>
</evidence>
<dbReference type="InterPro" id="IPR005672">
    <property type="entry name" value="Phosphate_PstA"/>
</dbReference>
<keyword evidence="4 8" id="KW-1003">Cell membrane</keyword>
<evidence type="ECO:0000313" key="11">
    <source>
        <dbReference type="Proteomes" id="UP000886757"/>
    </source>
</evidence>
<sequence length="315" mass="33610">MNRENNLPQNEGGEGTVVIANTPVQKKQTAGEWLEKVAQKWKNHPGSAAAALLVWLAGFLTLAVMVFLVGFIVIRGVRYITPDLFALEYNSENVSLMPAMINTVIMTALSLVIAIPLGVFAAIFLVEYANKGSKVVTVIRLTAETLSGIPSIIYGLFGMLFFSTALRWGYSLLAGSLTLVIMILPLIMRTAEEALLAVPDSYREASFGLGAGKLRTIFRIVLPTAVPGILSGVVLATGRIVGETAALLYTAGSVAQVPHNLFGSGRTLAVHMYVLSSEGLHMNEAYATAVVLLVVVLALNGLSDLLARKLLKGRG</sequence>
<keyword evidence="6 8" id="KW-1133">Transmembrane helix</keyword>
<protein>
    <recommendedName>
        <fullName evidence="8">Phosphate transport system permease protein PstA</fullName>
    </recommendedName>
</protein>
<comment type="subcellular location">
    <subcellularLocation>
        <location evidence="1 8">Cell membrane</location>
        <topology evidence="1 8">Multi-pass membrane protein</topology>
    </subcellularLocation>
</comment>
<dbReference type="CDD" id="cd06261">
    <property type="entry name" value="TM_PBP2"/>
    <property type="match status" value="1"/>
</dbReference>
<evidence type="ECO:0000256" key="2">
    <source>
        <dbReference type="ARBA" id="ARBA00007069"/>
    </source>
</evidence>
<dbReference type="InterPro" id="IPR035906">
    <property type="entry name" value="MetI-like_sf"/>
</dbReference>
<evidence type="ECO:0000256" key="7">
    <source>
        <dbReference type="ARBA" id="ARBA00023136"/>
    </source>
</evidence>
<feature type="domain" description="ABC transmembrane type-1" evidence="9">
    <location>
        <begin position="100"/>
        <end position="303"/>
    </location>
</feature>
<dbReference type="Proteomes" id="UP000886757">
    <property type="component" value="Unassembled WGS sequence"/>
</dbReference>
<feature type="transmembrane region" description="Helical" evidence="8">
    <location>
        <begin position="220"/>
        <end position="241"/>
    </location>
</feature>
<accession>A0A9D1DAU7</accession>
<gene>
    <name evidence="10" type="primary">pstA</name>
    <name evidence="10" type="ORF">IAB31_13110</name>
</gene>
<dbReference type="Pfam" id="PF00528">
    <property type="entry name" value="BPD_transp_1"/>
    <property type="match status" value="1"/>
</dbReference>
<proteinExistence type="inferred from homology"/>
<keyword evidence="3" id="KW-0813">Transport</keyword>
<feature type="transmembrane region" description="Helical" evidence="8">
    <location>
        <begin position="49"/>
        <end position="74"/>
    </location>
</feature>
<evidence type="ECO:0000313" key="10">
    <source>
        <dbReference type="EMBL" id="HIR14847.1"/>
    </source>
</evidence>
<dbReference type="GO" id="GO:0005886">
    <property type="term" value="C:plasma membrane"/>
    <property type="evidence" value="ECO:0007669"/>
    <property type="project" value="UniProtKB-SubCell"/>
</dbReference>
<dbReference type="PROSITE" id="PS50928">
    <property type="entry name" value="ABC_TM1"/>
    <property type="match status" value="1"/>
</dbReference>
<dbReference type="EMBL" id="DVGK01000155">
    <property type="protein sequence ID" value="HIR14847.1"/>
    <property type="molecule type" value="Genomic_DNA"/>
</dbReference>
<name>A0A9D1DAU7_9FIRM</name>
<evidence type="ECO:0000256" key="8">
    <source>
        <dbReference type="RuleBase" id="RU363043"/>
    </source>
</evidence>
<dbReference type="GO" id="GO:0005315">
    <property type="term" value="F:phosphate transmembrane transporter activity"/>
    <property type="evidence" value="ECO:0007669"/>
    <property type="project" value="InterPro"/>
</dbReference>
<evidence type="ECO:0000256" key="4">
    <source>
        <dbReference type="ARBA" id="ARBA00022475"/>
    </source>
</evidence>
<organism evidence="10 11">
    <name type="scientific">Candidatus Choladousia intestinavium</name>
    <dbReference type="NCBI Taxonomy" id="2840727"/>
    <lineage>
        <taxon>Bacteria</taxon>
        <taxon>Bacillati</taxon>
        <taxon>Bacillota</taxon>
        <taxon>Clostridia</taxon>
        <taxon>Lachnospirales</taxon>
        <taxon>Lachnospiraceae</taxon>
        <taxon>Lachnospiraceae incertae sedis</taxon>
        <taxon>Candidatus Choladousia</taxon>
    </lineage>
</organism>
<feature type="transmembrane region" description="Helical" evidence="8">
    <location>
        <begin position="168"/>
        <end position="187"/>
    </location>
</feature>
<comment type="caution">
    <text evidence="10">The sequence shown here is derived from an EMBL/GenBank/DDBJ whole genome shotgun (WGS) entry which is preliminary data.</text>
</comment>
<feature type="transmembrane region" description="Helical" evidence="8">
    <location>
        <begin position="138"/>
        <end position="162"/>
    </location>
</feature>